<sequence>MSPDRGADNNDPKRRALYNTLRRKQRSDVPPATTPTQDPQPSEPVRRGNTLVRRRRSNPAAAPNPAVATRKAEVPRETRAPSVKRPHEPQPVKARRHSHNDEHHTHHEAAPKDTRDTSNVWIRRTIKDRLSLSSVNPRLLLSGIKPPHLFQVLTGQAKPKEEPRPPPPPLPKTKRPHRHRHRHHGEHRHRHRSNGDSHKRPVPPIPIPTPIVAEVNSEEGTRKHRHRHRNTGDAQKRPVPPVPMPMPMPVATSACDGAIMHEQNEPQLSSTPLLEPMAYNMPTPTHIIIPSEVMQQTSQDADLQLCEVSPIEMPQPGSDAAHNGQTAIVASRVVPLVYADRKHRLSTASVDDDSHPVRVYKVLGRVNSTLDSGSNVAQSPILVTMPRSGSITSEVSLMPRRSEENSSSLFYSAASVMPSLRSPPISSLISKQLTDGVSRTFSPGQQTVSTGGATSMGGESFTTARLYTGTMSPTDLTEKVQPDSGDVAKSSGADNARSRRDSDVSDIAMRNHLVITDDRANFERSRPGSIHSGYELPASANRTFSEWLLTQTAINQSAPLSQGADTSATITQAVARSPSVGPAASSNSDGSPHVPGQFPRSFQRHYFPLATRVSNTASNEESHALNLLQARVSDLETRFTCMEALLASIEDELSDLDVTPRTLSRLRRAVSATRLPAGTRPVVRAVTLAPSVAGLQSQTDLASSPHTSTAYGRSDDASSDVDREDTVVAVQTTAAALADLVGKSRREFDEATNSALSSISALVNGMQTMRRLDKSLADTADAEQFVSKPDN</sequence>
<proteinExistence type="predicted"/>
<evidence type="ECO:0000313" key="1">
    <source>
        <dbReference type="EMBL" id="KAJ2804666.1"/>
    </source>
</evidence>
<dbReference type="Proteomes" id="UP001140096">
    <property type="component" value="Unassembled WGS sequence"/>
</dbReference>
<protein>
    <submittedName>
        <fullName evidence="1">Uncharacterized protein</fullName>
    </submittedName>
</protein>
<accession>A0ACC1LC12</accession>
<reference evidence="1" key="1">
    <citation type="submission" date="2022-07" db="EMBL/GenBank/DDBJ databases">
        <title>Phylogenomic reconstructions and comparative analyses of Kickxellomycotina fungi.</title>
        <authorList>
            <person name="Reynolds N.K."/>
            <person name="Stajich J.E."/>
            <person name="Barry K."/>
            <person name="Grigoriev I.V."/>
            <person name="Crous P."/>
            <person name="Smith M.E."/>
        </authorList>
    </citation>
    <scope>NUCLEOTIDE SEQUENCE</scope>
    <source>
        <strain evidence="1">CBS 102833</strain>
    </source>
</reference>
<name>A0ACC1LC12_9FUNG</name>
<dbReference type="EMBL" id="JANBUP010001603">
    <property type="protein sequence ID" value="KAJ2804666.1"/>
    <property type="molecule type" value="Genomic_DNA"/>
</dbReference>
<comment type="caution">
    <text evidence="1">The sequence shown here is derived from an EMBL/GenBank/DDBJ whole genome shotgun (WGS) entry which is preliminary data.</text>
</comment>
<gene>
    <name evidence="1" type="ORF">H4S07_004179</name>
</gene>
<evidence type="ECO:0000313" key="2">
    <source>
        <dbReference type="Proteomes" id="UP001140096"/>
    </source>
</evidence>
<organism evidence="1 2">
    <name type="scientific">Coemansia furcata</name>
    <dbReference type="NCBI Taxonomy" id="417177"/>
    <lineage>
        <taxon>Eukaryota</taxon>
        <taxon>Fungi</taxon>
        <taxon>Fungi incertae sedis</taxon>
        <taxon>Zoopagomycota</taxon>
        <taxon>Kickxellomycotina</taxon>
        <taxon>Kickxellomycetes</taxon>
        <taxon>Kickxellales</taxon>
        <taxon>Kickxellaceae</taxon>
        <taxon>Coemansia</taxon>
    </lineage>
</organism>
<keyword evidence="2" id="KW-1185">Reference proteome</keyword>